<dbReference type="InterPro" id="IPR027944">
    <property type="entry name" value="SEO_C"/>
</dbReference>
<dbReference type="GO" id="GO:0010088">
    <property type="term" value="P:phloem development"/>
    <property type="evidence" value="ECO:0007669"/>
    <property type="project" value="InterPro"/>
</dbReference>
<accession>A0AAW0JYD4</accession>
<dbReference type="InterPro" id="IPR039299">
    <property type="entry name" value="SEOA"/>
</dbReference>
<name>A0AAW0JYD4_QUESU</name>
<reference evidence="2 3" key="1">
    <citation type="journal article" date="2018" name="Sci. Data">
        <title>The draft genome sequence of cork oak.</title>
        <authorList>
            <person name="Ramos A.M."/>
            <person name="Usie A."/>
            <person name="Barbosa P."/>
            <person name="Barros P.M."/>
            <person name="Capote T."/>
            <person name="Chaves I."/>
            <person name="Simoes F."/>
            <person name="Abreu I."/>
            <person name="Carrasquinho I."/>
            <person name="Faro C."/>
            <person name="Guimaraes J.B."/>
            <person name="Mendonca D."/>
            <person name="Nobrega F."/>
            <person name="Rodrigues L."/>
            <person name="Saibo N.J.M."/>
            <person name="Varela M.C."/>
            <person name="Egas C."/>
            <person name="Matos J."/>
            <person name="Miguel C.M."/>
            <person name="Oliveira M.M."/>
            <person name="Ricardo C.P."/>
            <person name="Goncalves S."/>
        </authorList>
    </citation>
    <scope>NUCLEOTIDE SEQUENCE [LARGE SCALE GENOMIC DNA]</scope>
    <source>
        <strain evidence="3">cv. HL8</strain>
    </source>
</reference>
<dbReference type="PANTHER" id="PTHR33232">
    <property type="entry name" value="PROTEIN SIEVE ELEMENT OCCLUSION B-LIKE"/>
    <property type="match status" value="1"/>
</dbReference>
<dbReference type="AlphaFoldDB" id="A0AAW0JYD4"/>
<gene>
    <name evidence="2" type="ORF">CFP56_027763</name>
</gene>
<evidence type="ECO:0000259" key="1">
    <source>
        <dbReference type="Pfam" id="PF14577"/>
    </source>
</evidence>
<sequence length="97" mass="11136">MMTTSHEKGWVVLCKGTRLVFSGYGPTVLKVMKQLLEAADSEFLKVFEKCHDEERAKNKNICLDFDMPKNDGLIADGMKFSDCSKTMEMDFRFKCCH</sequence>
<organism evidence="2 3">
    <name type="scientific">Quercus suber</name>
    <name type="common">Cork oak</name>
    <dbReference type="NCBI Taxonomy" id="58331"/>
    <lineage>
        <taxon>Eukaryota</taxon>
        <taxon>Viridiplantae</taxon>
        <taxon>Streptophyta</taxon>
        <taxon>Embryophyta</taxon>
        <taxon>Tracheophyta</taxon>
        <taxon>Spermatophyta</taxon>
        <taxon>Magnoliopsida</taxon>
        <taxon>eudicotyledons</taxon>
        <taxon>Gunneridae</taxon>
        <taxon>Pentapetalae</taxon>
        <taxon>rosids</taxon>
        <taxon>fabids</taxon>
        <taxon>Fagales</taxon>
        <taxon>Fagaceae</taxon>
        <taxon>Quercus</taxon>
    </lineage>
</organism>
<feature type="domain" description="Sieve element occlusion C-terminal" evidence="1">
    <location>
        <begin position="5"/>
        <end position="97"/>
    </location>
</feature>
<evidence type="ECO:0000313" key="2">
    <source>
        <dbReference type="EMBL" id="KAK7831021.1"/>
    </source>
</evidence>
<dbReference type="Pfam" id="PF14577">
    <property type="entry name" value="SEO_C"/>
    <property type="match status" value="1"/>
</dbReference>
<evidence type="ECO:0000313" key="3">
    <source>
        <dbReference type="Proteomes" id="UP000237347"/>
    </source>
</evidence>
<keyword evidence="3" id="KW-1185">Reference proteome</keyword>
<dbReference type="Proteomes" id="UP000237347">
    <property type="component" value="Unassembled WGS sequence"/>
</dbReference>
<dbReference type="EMBL" id="PKMF04000453">
    <property type="protein sequence ID" value="KAK7831021.1"/>
    <property type="molecule type" value="Genomic_DNA"/>
</dbReference>
<comment type="caution">
    <text evidence="2">The sequence shown here is derived from an EMBL/GenBank/DDBJ whole genome shotgun (WGS) entry which is preliminary data.</text>
</comment>
<protein>
    <recommendedName>
        <fullName evidence="1">Sieve element occlusion C-terminal domain-containing protein</fullName>
    </recommendedName>
</protein>
<proteinExistence type="predicted"/>
<dbReference type="PANTHER" id="PTHR33232:SF18">
    <property type="entry name" value="PROTEIN SIEVE ELEMENT OCCLUSION B-LIKE"/>
    <property type="match status" value="1"/>
</dbReference>